<proteinExistence type="predicted"/>
<evidence type="ECO:0000313" key="2">
    <source>
        <dbReference type="Proteomes" id="UP001600039"/>
    </source>
</evidence>
<evidence type="ECO:0000313" key="1">
    <source>
        <dbReference type="EMBL" id="MFE3847248.1"/>
    </source>
</evidence>
<dbReference type="Proteomes" id="UP001600039">
    <property type="component" value="Unassembled WGS sequence"/>
</dbReference>
<name>A0ABW6HJP7_9FLAO</name>
<dbReference type="EMBL" id="JBHZQA010000002">
    <property type="protein sequence ID" value="MFE3847248.1"/>
    <property type="molecule type" value="Genomic_DNA"/>
</dbReference>
<accession>A0ABW6HJP7</accession>
<keyword evidence="2" id="KW-1185">Reference proteome</keyword>
<reference evidence="1 2" key="1">
    <citation type="submission" date="2024-06" db="EMBL/GenBank/DDBJ databases">
        <title>Flavobacterium spp. isolated from glacier.</title>
        <authorList>
            <person name="Han D."/>
        </authorList>
    </citation>
    <scope>NUCLEOTIDE SEQUENCE [LARGE SCALE GENOMIC DNA]</scope>
    <source>
        <strain evidence="1 2">LB3P45</strain>
    </source>
</reference>
<organism evidence="1 2">
    <name type="scientific">Flavobacterium fructosi</name>
    <dbReference type="NCBI Taxonomy" id="3230416"/>
    <lineage>
        <taxon>Bacteria</taxon>
        <taxon>Pseudomonadati</taxon>
        <taxon>Bacteroidota</taxon>
        <taxon>Flavobacteriia</taxon>
        <taxon>Flavobacteriales</taxon>
        <taxon>Flavobacteriaceae</taxon>
        <taxon>Flavobacterium</taxon>
    </lineage>
</organism>
<protein>
    <submittedName>
        <fullName evidence="1">Uncharacterized protein</fullName>
    </submittedName>
</protein>
<dbReference type="RefSeq" id="WP_379857076.1">
    <property type="nucleotide sequence ID" value="NZ_JBHZQA010000002.1"/>
</dbReference>
<gene>
    <name evidence="1" type="ORF">ACFX5D_04620</name>
</gene>
<comment type="caution">
    <text evidence="1">The sequence shown here is derived from an EMBL/GenBank/DDBJ whole genome shotgun (WGS) entry which is preliminary data.</text>
</comment>
<sequence length="222" mass="25441">MILEKIIKTCLQYKIENYSINSDGSIDVDGNVDLSSRNLTILPVRFRRVIGNFNIHNNLLTTLYGAPIAVGGNFNCFNNHLISLLGAPKWVGGDFYCYQNQLRSLGGSPEEVVGSYYISGNENLENLKGCSVKIGGNFSFDDILLSTYFGDVEIEFDGNFFLNETNYNAPNTRKLPDVLLRNMRHIKLILKYQRYFYMWNDDLSFNRENFDILIEEIEDGLR</sequence>